<gene>
    <name evidence="1" type="ORF">ALC53_12063</name>
</gene>
<sequence>VNYIINKTIEIVVSLEKSRNHDLSSKRQIIFQLKGQNEVEPAELLLPEMIAEHLIVKNSSTISDEYEHKHSLPIGDEMFEDHKQDERVIFWLPRDVCLTVLSTCLPWLASQADLFHTTLSLREGIARVYDELRDEELNDEKDLVLAHRLVNHSFIYELLRASSKFISKNMADILRNILKDKNDQMT</sequence>
<accession>A0A195AZP8</accession>
<dbReference type="AlphaFoldDB" id="A0A195AZP8"/>
<feature type="non-terminal residue" evidence="1">
    <location>
        <position position="1"/>
    </location>
</feature>
<dbReference type="Proteomes" id="UP000078540">
    <property type="component" value="Unassembled WGS sequence"/>
</dbReference>
<reference evidence="1 2" key="1">
    <citation type="submission" date="2015-09" db="EMBL/GenBank/DDBJ databases">
        <title>Atta colombica WGS genome.</title>
        <authorList>
            <person name="Nygaard S."/>
            <person name="Hu H."/>
            <person name="Boomsma J."/>
            <person name="Zhang G."/>
        </authorList>
    </citation>
    <scope>NUCLEOTIDE SEQUENCE [LARGE SCALE GENOMIC DNA]</scope>
    <source>
        <strain evidence="1">Treedump-2</strain>
        <tissue evidence="1">Whole body</tissue>
    </source>
</reference>
<organism evidence="1 2">
    <name type="scientific">Atta colombica</name>
    <dbReference type="NCBI Taxonomy" id="520822"/>
    <lineage>
        <taxon>Eukaryota</taxon>
        <taxon>Metazoa</taxon>
        <taxon>Ecdysozoa</taxon>
        <taxon>Arthropoda</taxon>
        <taxon>Hexapoda</taxon>
        <taxon>Insecta</taxon>
        <taxon>Pterygota</taxon>
        <taxon>Neoptera</taxon>
        <taxon>Endopterygota</taxon>
        <taxon>Hymenoptera</taxon>
        <taxon>Apocrita</taxon>
        <taxon>Aculeata</taxon>
        <taxon>Formicoidea</taxon>
        <taxon>Formicidae</taxon>
        <taxon>Myrmicinae</taxon>
        <taxon>Atta</taxon>
    </lineage>
</organism>
<protein>
    <submittedName>
        <fullName evidence="1">Uncharacterized protein</fullName>
    </submittedName>
</protein>
<dbReference type="STRING" id="520822.A0A195AZP8"/>
<keyword evidence="2" id="KW-1185">Reference proteome</keyword>
<dbReference type="EMBL" id="KQ976698">
    <property type="protein sequence ID" value="KYM77434.1"/>
    <property type="molecule type" value="Genomic_DNA"/>
</dbReference>
<evidence type="ECO:0000313" key="2">
    <source>
        <dbReference type="Proteomes" id="UP000078540"/>
    </source>
</evidence>
<name>A0A195AZP8_9HYME</name>
<proteinExistence type="predicted"/>
<evidence type="ECO:0000313" key="1">
    <source>
        <dbReference type="EMBL" id="KYM77434.1"/>
    </source>
</evidence>